<accession>A0A4C1VGQ0</accession>
<protein>
    <submittedName>
        <fullName evidence="1">Uncharacterized protein</fullName>
    </submittedName>
</protein>
<proteinExistence type="predicted"/>
<organism evidence="1 2">
    <name type="scientific">Eumeta variegata</name>
    <name type="common">Bagworm moth</name>
    <name type="synonym">Eumeta japonica</name>
    <dbReference type="NCBI Taxonomy" id="151549"/>
    <lineage>
        <taxon>Eukaryota</taxon>
        <taxon>Metazoa</taxon>
        <taxon>Ecdysozoa</taxon>
        <taxon>Arthropoda</taxon>
        <taxon>Hexapoda</taxon>
        <taxon>Insecta</taxon>
        <taxon>Pterygota</taxon>
        <taxon>Neoptera</taxon>
        <taxon>Endopterygota</taxon>
        <taxon>Lepidoptera</taxon>
        <taxon>Glossata</taxon>
        <taxon>Ditrysia</taxon>
        <taxon>Tineoidea</taxon>
        <taxon>Psychidae</taxon>
        <taxon>Oiketicinae</taxon>
        <taxon>Eumeta</taxon>
    </lineage>
</organism>
<comment type="caution">
    <text evidence="1">The sequence shown here is derived from an EMBL/GenBank/DDBJ whole genome shotgun (WGS) entry which is preliminary data.</text>
</comment>
<name>A0A4C1VGQ0_EUMVA</name>
<dbReference type="OrthoDB" id="8063408at2759"/>
<gene>
    <name evidence="1" type="ORF">EVAR_80377_1</name>
</gene>
<evidence type="ECO:0000313" key="1">
    <source>
        <dbReference type="EMBL" id="GBP38096.1"/>
    </source>
</evidence>
<dbReference type="EMBL" id="BGZK01000344">
    <property type="protein sequence ID" value="GBP38096.1"/>
    <property type="molecule type" value="Genomic_DNA"/>
</dbReference>
<dbReference type="Proteomes" id="UP000299102">
    <property type="component" value="Unassembled WGS sequence"/>
</dbReference>
<evidence type="ECO:0000313" key="2">
    <source>
        <dbReference type="Proteomes" id="UP000299102"/>
    </source>
</evidence>
<sequence>MGAYSEKQGERFHQDIMNFEQRCQGQYNENMIGDYIWGLLRERTFEHKKKVKACTFELFSTFSVHTPLHRTGSTVRRCGLKQKDDVYVRLQQTRPNDSRSLEFARAYKTNNLATAFRSCGGAKVHVKEPVRRARAESEHQEDL</sequence>
<keyword evidence="2" id="KW-1185">Reference proteome</keyword>
<dbReference type="AlphaFoldDB" id="A0A4C1VGQ0"/>
<reference evidence="1 2" key="1">
    <citation type="journal article" date="2019" name="Commun. Biol.">
        <title>The bagworm genome reveals a unique fibroin gene that provides high tensile strength.</title>
        <authorList>
            <person name="Kono N."/>
            <person name="Nakamura H."/>
            <person name="Ohtoshi R."/>
            <person name="Tomita M."/>
            <person name="Numata K."/>
            <person name="Arakawa K."/>
        </authorList>
    </citation>
    <scope>NUCLEOTIDE SEQUENCE [LARGE SCALE GENOMIC DNA]</scope>
</reference>